<comment type="caution">
    <text evidence="1">The sequence shown here is derived from an EMBL/GenBank/DDBJ whole genome shotgun (WGS) entry which is preliminary data.</text>
</comment>
<protein>
    <submittedName>
        <fullName evidence="1">Uncharacterized protein</fullName>
    </submittedName>
</protein>
<keyword evidence="2" id="KW-1185">Reference proteome</keyword>
<gene>
    <name evidence="1" type="ORF">GIB67_020818</name>
</gene>
<sequence>MIQCSLGVKAASARNSANRENLTAPTCVGRDSMVVVRHRLSVDKDRKGHLIGLGASIFPTLLKKAKHLLIQILSWLAPNLHLNKKCILNGFSEAKVARGEVVFVDPATPTHQGILGEGFYKILLYEIYSPNCPLVKPDGYVNTLGKVQAGGCLQQSKSPENLLRLVAGCRLQVADCWCWSFMFQEYNRYFHFELDWVHVSHQPTFDHPFLKNHSIQI</sequence>
<dbReference type="EMBL" id="JACGCM010001726">
    <property type="protein sequence ID" value="KAF6150735.1"/>
    <property type="molecule type" value="Genomic_DNA"/>
</dbReference>
<evidence type="ECO:0000313" key="1">
    <source>
        <dbReference type="EMBL" id="KAF6150735.1"/>
    </source>
</evidence>
<dbReference type="AlphaFoldDB" id="A0A7J7M780"/>
<accession>A0A7J7M780</accession>
<dbReference type="Proteomes" id="UP000541444">
    <property type="component" value="Unassembled WGS sequence"/>
</dbReference>
<evidence type="ECO:0000313" key="2">
    <source>
        <dbReference type="Proteomes" id="UP000541444"/>
    </source>
</evidence>
<name>A0A7J7M780_9MAGN</name>
<proteinExistence type="predicted"/>
<organism evidence="1 2">
    <name type="scientific">Kingdonia uniflora</name>
    <dbReference type="NCBI Taxonomy" id="39325"/>
    <lineage>
        <taxon>Eukaryota</taxon>
        <taxon>Viridiplantae</taxon>
        <taxon>Streptophyta</taxon>
        <taxon>Embryophyta</taxon>
        <taxon>Tracheophyta</taxon>
        <taxon>Spermatophyta</taxon>
        <taxon>Magnoliopsida</taxon>
        <taxon>Ranunculales</taxon>
        <taxon>Circaeasteraceae</taxon>
        <taxon>Kingdonia</taxon>
    </lineage>
</organism>
<reference evidence="1 2" key="1">
    <citation type="journal article" date="2020" name="IScience">
        <title>Genome Sequencing of the Endangered Kingdonia uniflora (Circaeasteraceae, Ranunculales) Reveals Potential Mechanisms of Evolutionary Specialization.</title>
        <authorList>
            <person name="Sun Y."/>
            <person name="Deng T."/>
            <person name="Zhang A."/>
            <person name="Moore M.J."/>
            <person name="Landis J.B."/>
            <person name="Lin N."/>
            <person name="Zhang H."/>
            <person name="Zhang X."/>
            <person name="Huang J."/>
            <person name="Zhang X."/>
            <person name="Sun H."/>
            <person name="Wang H."/>
        </authorList>
    </citation>
    <scope>NUCLEOTIDE SEQUENCE [LARGE SCALE GENOMIC DNA]</scope>
    <source>
        <strain evidence="1">TB1705</strain>
        <tissue evidence="1">Leaf</tissue>
    </source>
</reference>